<sequence length="92" mass="10417">MKMLLSLLTVSVIFLSGLITGYHYAQSHWYSAPDVQVDEPQPKKDKDKKNTSSATLSEDLLQRQTQMQEEGNENIFSTIGEALDVFKPKLNE</sequence>
<dbReference type="RefSeq" id="WP_091656105.1">
    <property type="nucleotide sequence ID" value="NZ_FONT01000001.1"/>
</dbReference>
<organism evidence="2 3">
    <name type="scientific">Alteribacillus iranensis</name>
    <dbReference type="NCBI Taxonomy" id="930128"/>
    <lineage>
        <taxon>Bacteria</taxon>
        <taxon>Bacillati</taxon>
        <taxon>Bacillota</taxon>
        <taxon>Bacilli</taxon>
        <taxon>Bacillales</taxon>
        <taxon>Bacillaceae</taxon>
        <taxon>Alteribacillus</taxon>
    </lineage>
</organism>
<keyword evidence="3" id="KW-1185">Reference proteome</keyword>
<protein>
    <submittedName>
        <fullName evidence="2">Uncharacterized protein</fullName>
    </submittedName>
</protein>
<reference evidence="2 3" key="1">
    <citation type="submission" date="2016-10" db="EMBL/GenBank/DDBJ databases">
        <authorList>
            <person name="de Groot N.N."/>
        </authorList>
    </citation>
    <scope>NUCLEOTIDE SEQUENCE [LARGE SCALE GENOMIC DNA]</scope>
    <source>
        <strain evidence="2 3">DSM 23995</strain>
    </source>
</reference>
<gene>
    <name evidence="2" type="ORF">SAMN05192532_101126</name>
</gene>
<accession>A0A1I1Z9U0</accession>
<name>A0A1I1Z9U0_9BACI</name>
<evidence type="ECO:0000256" key="1">
    <source>
        <dbReference type="SAM" id="MobiDB-lite"/>
    </source>
</evidence>
<dbReference type="EMBL" id="FONT01000001">
    <property type="protein sequence ID" value="SFE28614.1"/>
    <property type="molecule type" value="Genomic_DNA"/>
</dbReference>
<evidence type="ECO:0000313" key="2">
    <source>
        <dbReference type="EMBL" id="SFE28614.1"/>
    </source>
</evidence>
<evidence type="ECO:0000313" key="3">
    <source>
        <dbReference type="Proteomes" id="UP000199516"/>
    </source>
</evidence>
<dbReference type="STRING" id="930128.SAMN05192532_101126"/>
<dbReference type="OrthoDB" id="2947673at2"/>
<proteinExistence type="predicted"/>
<dbReference type="Proteomes" id="UP000199516">
    <property type="component" value="Unassembled WGS sequence"/>
</dbReference>
<dbReference type="AlphaFoldDB" id="A0A1I1Z9U0"/>
<feature type="compositionally biased region" description="Basic and acidic residues" evidence="1">
    <location>
        <begin position="40"/>
        <end position="50"/>
    </location>
</feature>
<feature type="region of interest" description="Disordered" evidence="1">
    <location>
        <begin position="35"/>
        <end position="57"/>
    </location>
</feature>